<dbReference type="InterPro" id="IPR009051">
    <property type="entry name" value="Helical_ferredxn"/>
</dbReference>
<dbReference type="NCBIfam" id="TIGR01316">
    <property type="entry name" value="gltA"/>
    <property type="match status" value="1"/>
</dbReference>
<dbReference type="InterPro" id="IPR006004">
    <property type="entry name" value="SudA-like"/>
</dbReference>
<reference evidence="3" key="1">
    <citation type="submission" date="2018-01" db="EMBL/GenBank/DDBJ databases">
        <authorList>
            <person name="Regsiter A."/>
            <person name="William W."/>
        </authorList>
    </citation>
    <scope>NUCLEOTIDE SEQUENCE</scope>
    <source>
        <strain evidence="3">TRIP AH-1</strain>
    </source>
</reference>
<dbReference type="Gene3D" id="1.10.1060.10">
    <property type="entry name" value="Alpha-helical ferredoxin"/>
    <property type="match status" value="1"/>
</dbReference>
<feature type="domain" description="FAD/NAD(P)-binding" evidence="1">
    <location>
        <begin position="144"/>
        <end position="450"/>
    </location>
</feature>
<evidence type="ECO:0000259" key="1">
    <source>
        <dbReference type="Pfam" id="PF07992"/>
    </source>
</evidence>
<keyword evidence="3" id="KW-0560">Oxidoreductase</keyword>
<dbReference type="EMBL" id="OJIN01000235">
    <property type="protein sequence ID" value="SPD76345.1"/>
    <property type="molecule type" value="Genomic_DNA"/>
</dbReference>
<name>A0A445N3Q9_9BACT</name>
<dbReference type="PANTHER" id="PTHR42783">
    <property type="entry name" value="GLUTAMATE SYNTHASE [NADPH] SMALL CHAIN"/>
    <property type="match status" value="1"/>
</dbReference>
<evidence type="ECO:0000259" key="2">
    <source>
        <dbReference type="Pfam" id="PF14691"/>
    </source>
</evidence>
<dbReference type="InterPro" id="IPR023753">
    <property type="entry name" value="FAD/NAD-binding_dom"/>
</dbReference>
<dbReference type="GO" id="GO:0051536">
    <property type="term" value="F:iron-sulfur cluster binding"/>
    <property type="evidence" value="ECO:0007669"/>
    <property type="project" value="InterPro"/>
</dbReference>
<protein>
    <submittedName>
        <fullName evidence="3">Sulfide dehydrogenase subunit alpha</fullName>
        <ecNumber evidence="3">1.18.1.2</ecNumber>
        <ecNumber evidence="3">1.8.1.19</ecNumber>
    </submittedName>
</protein>
<dbReference type="PRINTS" id="PR00419">
    <property type="entry name" value="ADXRDTASE"/>
</dbReference>
<dbReference type="SUPFAM" id="SSF46548">
    <property type="entry name" value="alpha-helical ferredoxin"/>
    <property type="match status" value="1"/>
</dbReference>
<feature type="domain" description="Dihydroprymidine dehydrogenase" evidence="2">
    <location>
        <begin position="21"/>
        <end position="128"/>
    </location>
</feature>
<dbReference type="Gene3D" id="3.50.50.60">
    <property type="entry name" value="FAD/NAD(P)-binding domain"/>
    <property type="match status" value="1"/>
</dbReference>
<dbReference type="EC" id="1.8.1.19" evidence="3"/>
<dbReference type="PANTHER" id="PTHR42783:SF3">
    <property type="entry name" value="GLUTAMATE SYNTHASE [NADPH] SMALL CHAIN-RELATED"/>
    <property type="match status" value="1"/>
</dbReference>
<dbReference type="SUPFAM" id="SSF51971">
    <property type="entry name" value="Nucleotide-binding domain"/>
    <property type="match status" value="1"/>
</dbReference>
<dbReference type="Gene3D" id="3.40.50.720">
    <property type="entry name" value="NAD(P)-binding Rossmann-like Domain"/>
    <property type="match status" value="1"/>
</dbReference>
<sequence>MPKKIIIPKKTQMLGQAPADRINNFNEVTWGYTEEQAMAEAGRCMECARPGCIEGCPVNINIPGFIKLVAEGDFRAAVNLVKETNALPAITGRVCPQEGQCEGLCALGKKHEPVGIGNLERFVADWEALQGNLHVPIIAPATGKKVAVAGSGPAGLTVAAELARSGHSVTVFEALHEAGGVLAYGIPEFRLPKAIVRREVEFVCSLGVRLVRDFIVGNTATVDELLEEFDAVFLGTGAGLPWFLGIAGENLAGVYSANEYLTRSNLMKAYRFPEYDTPIAHGRRVITIGGGNVAMDAARTALRLGAQESIIVYRRTRNEMPARLEEIRHAEEEGIVFELLTTPVAFHGADGRVTEAECIRNKLGKPDASGRSRPVPVSNSNFCIAADIVVIAVGQSPSPLIHRTTPDIDIGRAGAVAVDEKTMKTSKKGVFAGGDVATGGATVILAMGQAKIASRAIAEYLRTGEW</sequence>
<dbReference type="Pfam" id="PF14691">
    <property type="entry name" value="Fer4_20"/>
    <property type="match status" value="1"/>
</dbReference>
<evidence type="ECO:0000313" key="3">
    <source>
        <dbReference type="EMBL" id="SPD76345.1"/>
    </source>
</evidence>
<dbReference type="Pfam" id="PF07992">
    <property type="entry name" value="Pyr_redox_2"/>
    <property type="match status" value="1"/>
</dbReference>
<dbReference type="GO" id="GO:0004324">
    <property type="term" value="F:ferredoxin-NADP+ reductase activity"/>
    <property type="evidence" value="ECO:0007669"/>
    <property type="project" value="UniProtKB-EC"/>
</dbReference>
<gene>
    <name evidence="3" type="primary">sudA</name>
    <name evidence="3" type="ORF">PITCH_A890054</name>
</gene>
<dbReference type="InterPro" id="IPR036188">
    <property type="entry name" value="FAD/NAD-bd_sf"/>
</dbReference>
<dbReference type="InterPro" id="IPR028261">
    <property type="entry name" value="DPD_II"/>
</dbReference>
<organism evidence="3">
    <name type="scientific">uncultured Desulfobacterium sp</name>
    <dbReference type="NCBI Taxonomy" id="201089"/>
    <lineage>
        <taxon>Bacteria</taxon>
        <taxon>Pseudomonadati</taxon>
        <taxon>Thermodesulfobacteriota</taxon>
        <taxon>Desulfobacteria</taxon>
        <taxon>Desulfobacterales</taxon>
        <taxon>Desulfobacteriaceae</taxon>
        <taxon>Desulfobacterium</taxon>
        <taxon>environmental samples</taxon>
    </lineage>
</organism>
<dbReference type="EC" id="1.18.1.2" evidence="3"/>
<dbReference type="AlphaFoldDB" id="A0A445N3Q9"/>
<accession>A0A445N3Q9</accession>
<proteinExistence type="predicted"/>